<evidence type="ECO:0000256" key="1">
    <source>
        <dbReference type="ARBA" id="ARBA00004374"/>
    </source>
</evidence>
<evidence type="ECO:0000256" key="7">
    <source>
        <dbReference type="ARBA" id="ARBA00022989"/>
    </source>
</evidence>
<evidence type="ECO:0000256" key="11">
    <source>
        <dbReference type="RuleBase" id="RU000488"/>
    </source>
</evidence>
<dbReference type="InterPro" id="IPR039158">
    <property type="entry name" value="SLC25A46"/>
</dbReference>
<dbReference type="WBParaSite" id="Csp11.Scaffold580.g4548.t1">
    <property type="protein sequence ID" value="Csp11.Scaffold580.g4548.t1"/>
    <property type="gene ID" value="Csp11.Scaffold580.g4548"/>
</dbReference>
<evidence type="ECO:0000256" key="12">
    <source>
        <dbReference type="SAM" id="MobiDB-lite"/>
    </source>
</evidence>
<feature type="compositionally biased region" description="Polar residues" evidence="12">
    <location>
        <begin position="434"/>
        <end position="465"/>
    </location>
</feature>
<dbReference type="InterPro" id="IPR023395">
    <property type="entry name" value="MCP_dom_sf"/>
</dbReference>
<dbReference type="InterPro" id="IPR018108">
    <property type="entry name" value="MCP_transmembrane"/>
</dbReference>
<keyword evidence="4 10" id="KW-0812">Transmembrane</keyword>
<dbReference type="PANTHER" id="PTHR21252:SF2">
    <property type="entry name" value="MITOCHONDRIAL OUTER MEMBRANE PROTEIN SLC25A46"/>
    <property type="match status" value="1"/>
</dbReference>
<dbReference type="GO" id="GO:0005741">
    <property type="term" value="C:mitochondrial outer membrane"/>
    <property type="evidence" value="ECO:0007669"/>
    <property type="project" value="UniProtKB-SubCell"/>
</dbReference>
<feature type="repeat" description="Solcar" evidence="10">
    <location>
        <begin position="286"/>
        <end position="388"/>
    </location>
</feature>
<keyword evidence="6" id="KW-1000">Mitochondrion outer membrane</keyword>
<dbReference type="Gene3D" id="1.50.40.10">
    <property type="entry name" value="Mitochondrial carrier domain"/>
    <property type="match status" value="1"/>
</dbReference>
<evidence type="ECO:0000256" key="8">
    <source>
        <dbReference type="ARBA" id="ARBA00023128"/>
    </source>
</evidence>
<reference evidence="14" key="1">
    <citation type="submission" date="2016-11" db="UniProtKB">
        <authorList>
            <consortium name="WormBaseParasite"/>
        </authorList>
    </citation>
    <scope>IDENTIFICATION</scope>
</reference>
<keyword evidence="8" id="KW-0496">Mitochondrion</keyword>
<evidence type="ECO:0000256" key="3">
    <source>
        <dbReference type="ARBA" id="ARBA00022448"/>
    </source>
</evidence>
<feature type="region of interest" description="Disordered" evidence="12">
    <location>
        <begin position="1"/>
        <end position="24"/>
    </location>
</feature>
<feature type="region of interest" description="Disordered" evidence="12">
    <location>
        <begin position="401"/>
        <end position="516"/>
    </location>
</feature>
<evidence type="ECO:0000256" key="4">
    <source>
        <dbReference type="ARBA" id="ARBA00022692"/>
    </source>
</evidence>
<evidence type="ECO:0000256" key="5">
    <source>
        <dbReference type="ARBA" id="ARBA00022737"/>
    </source>
</evidence>
<proteinExistence type="inferred from homology"/>
<evidence type="ECO:0000256" key="10">
    <source>
        <dbReference type="PROSITE-ProRule" id="PRU00282"/>
    </source>
</evidence>
<dbReference type="PANTHER" id="PTHR21252">
    <property type="entry name" value="TB1 PROTEIN-RELATED"/>
    <property type="match status" value="1"/>
</dbReference>
<evidence type="ECO:0000313" key="13">
    <source>
        <dbReference type="Proteomes" id="UP000095282"/>
    </source>
</evidence>
<evidence type="ECO:0000256" key="6">
    <source>
        <dbReference type="ARBA" id="ARBA00022787"/>
    </source>
</evidence>
<dbReference type="STRING" id="1561998.A0A1I7TCG3"/>
<organism evidence="13 14">
    <name type="scientific">Caenorhabditis tropicalis</name>
    <dbReference type="NCBI Taxonomy" id="1561998"/>
    <lineage>
        <taxon>Eukaryota</taxon>
        <taxon>Metazoa</taxon>
        <taxon>Ecdysozoa</taxon>
        <taxon>Nematoda</taxon>
        <taxon>Chromadorea</taxon>
        <taxon>Rhabditida</taxon>
        <taxon>Rhabditina</taxon>
        <taxon>Rhabditomorpha</taxon>
        <taxon>Rhabditoidea</taxon>
        <taxon>Rhabditidae</taxon>
        <taxon>Peloderinae</taxon>
        <taxon>Caenorhabditis</taxon>
    </lineage>
</organism>
<keyword evidence="9 10" id="KW-0472">Membrane</keyword>
<keyword evidence="13" id="KW-1185">Reference proteome</keyword>
<evidence type="ECO:0000256" key="9">
    <source>
        <dbReference type="ARBA" id="ARBA00023136"/>
    </source>
</evidence>
<evidence type="ECO:0000313" key="14">
    <source>
        <dbReference type="WBParaSite" id="Csp11.Scaffold580.g4548.t1"/>
    </source>
</evidence>
<dbReference type="SUPFAM" id="SSF103506">
    <property type="entry name" value="Mitochondrial carrier"/>
    <property type="match status" value="1"/>
</dbReference>
<evidence type="ECO:0000256" key="2">
    <source>
        <dbReference type="ARBA" id="ARBA00006375"/>
    </source>
</evidence>
<comment type="similarity">
    <text evidence="2 11">Belongs to the mitochondrial carrier (TC 2.A.29) family.</text>
</comment>
<dbReference type="Pfam" id="PF00153">
    <property type="entry name" value="Mito_carr"/>
    <property type="match status" value="1"/>
</dbReference>
<keyword evidence="7" id="KW-1133">Transmembrane helix</keyword>
<comment type="subcellular location">
    <subcellularLocation>
        <location evidence="1">Mitochondrion outer membrane</location>
        <topology evidence="1">Multi-pass membrane protein</topology>
    </subcellularLocation>
</comment>
<dbReference type="Proteomes" id="UP000095282">
    <property type="component" value="Unplaced"/>
</dbReference>
<dbReference type="GO" id="GO:0090149">
    <property type="term" value="P:mitochondrial membrane fission"/>
    <property type="evidence" value="ECO:0007669"/>
    <property type="project" value="InterPro"/>
</dbReference>
<feature type="compositionally biased region" description="Polar residues" evidence="12">
    <location>
        <begin position="402"/>
        <end position="421"/>
    </location>
</feature>
<protein>
    <submittedName>
        <fullName evidence="14">Solute carrier family 25 member 46</fullName>
    </submittedName>
</protein>
<accession>A0A1I7TCG3</accession>
<sequence length="516" mass="56804">MPTQFIRNRSAFPHGTHNDMDDFQYSNGDFPRGFALKQSNLLDFPQSHQLPSTASGYSDSFQNNSPPVGKSTTDPLAGALLGLSDVITKSLISHPCSVIRRQCQVHQNAASLHLTPVTLIPVICNSVGKEGVQVFWKGALGSSVLWGLTNVTEIVLGDLLGLPRTFVMNGSTEKYWKHIMLKIVSSISLTPFYISSFVETVRSESGIAGEDNKVFDVLVKGADRMRYFLSSSRDPSRKFSIIHLAIPTAGFQVGHYMLQTALYNQFFRMAKRYVSRKSPSEKTTYHDFLPQMFAQTSSMVLTDLILYPFETILHRMYIQGTRTLIDNMDTGLSAVSMTVKYTGFFDCARQILETEGFWALYAGVGAVVLEYSLHQGLQQLVRACFDRGSELLRKATQGHPVVQSSQITPPISAKSSFNGPMSSFPPAGAGALSPMSTPTKVGTLPLQKTPQNSQHSGKRSANSAARITPTREAAPDPTSSEALPTEYGRRMTRQPACHHYNSTFDPRPATRSPVNS</sequence>
<dbReference type="PROSITE" id="PS50920">
    <property type="entry name" value="SOLCAR"/>
    <property type="match status" value="1"/>
</dbReference>
<dbReference type="AlphaFoldDB" id="A0A1I7TCG3"/>
<keyword evidence="5" id="KW-0677">Repeat</keyword>
<name>A0A1I7TCG3_9PELO</name>
<feature type="region of interest" description="Disordered" evidence="12">
    <location>
        <begin position="52"/>
        <end position="71"/>
    </location>
</feature>
<keyword evidence="3 11" id="KW-0813">Transport</keyword>